<organism evidence="1 2">
    <name type="scientific">Pseudocercospora fijiensis (strain CIRAD86)</name>
    <name type="common">Black leaf streak disease fungus</name>
    <name type="synonym">Mycosphaerella fijiensis</name>
    <dbReference type="NCBI Taxonomy" id="383855"/>
    <lineage>
        <taxon>Eukaryota</taxon>
        <taxon>Fungi</taxon>
        <taxon>Dikarya</taxon>
        <taxon>Ascomycota</taxon>
        <taxon>Pezizomycotina</taxon>
        <taxon>Dothideomycetes</taxon>
        <taxon>Dothideomycetidae</taxon>
        <taxon>Mycosphaerellales</taxon>
        <taxon>Mycosphaerellaceae</taxon>
        <taxon>Pseudocercospora</taxon>
    </lineage>
</organism>
<dbReference type="VEuPathDB" id="FungiDB:MYCFIDRAFT_84017"/>
<gene>
    <name evidence="1" type="ORF">MYCFIDRAFT_84017</name>
</gene>
<sequence length="156" mass="17492">MLGAVNEQCEGTPQGMEKVRSWLFELTKDQPDPKKRSTYGKEGVNLFDAFCFHTSSVRNLVATQTHQFVQADSARKHCLLPDSLISPHHLTVGAVALPIVQEWCGTRGDSLCDKNQLTLTEIGEDDVLERAPLIPLLLGKEQYLHFEMVGIVFELR</sequence>
<dbReference type="RefSeq" id="XP_007932255.1">
    <property type="nucleotide sequence ID" value="XM_007934064.1"/>
</dbReference>
<evidence type="ECO:0000313" key="1">
    <source>
        <dbReference type="EMBL" id="EME77208.1"/>
    </source>
</evidence>
<evidence type="ECO:0000313" key="2">
    <source>
        <dbReference type="Proteomes" id="UP000016932"/>
    </source>
</evidence>
<dbReference type="AlphaFoldDB" id="M3AJ52"/>
<accession>M3AJ52</accession>
<dbReference type="KEGG" id="pfj:MYCFIDRAFT_84017"/>
<protein>
    <submittedName>
        <fullName evidence="1">Uncharacterized protein</fullName>
    </submittedName>
</protein>
<proteinExistence type="predicted"/>
<dbReference type="Proteomes" id="UP000016932">
    <property type="component" value="Unassembled WGS sequence"/>
</dbReference>
<dbReference type="EMBL" id="KB446567">
    <property type="protein sequence ID" value="EME77208.1"/>
    <property type="molecule type" value="Genomic_DNA"/>
</dbReference>
<dbReference type="HOGENOM" id="CLU_1687447_0_0_1"/>
<keyword evidence="2" id="KW-1185">Reference proteome</keyword>
<name>M3AJ52_PSEFD</name>
<dbReference type="GeneID" id="19342134"/>
<reference evidence="1 2" key="1">
    <citation type="journal article" date="2012" name="PLoS Pathog.">
        <title>Diverse lifestyles and strategies of plant pathogenesis encoded in the genomes of eighteen Dothideomycetes fungi.</title>
        <authorList>
            <person name="Ohm R.A."/>
            <person name="Feau N."/>
            <person name="Henrissat B."/>
            <person name="Schoch C.L."/>
            <person name="Horwitz B.A."/>
            <person name="Barry K.W."/>
            <person name="Condon B.J."/>
            <person name="Copeland A.C."/>
            <person name="Dhillon B."/>
            <person name="Glaser F."/>
            <person name="Hesse C.N."/>
            <person name="Kosti I."/>
            <person name="LaButti K."/>
            <person name="Lindquist E.A."/>
            <person name="Lucas S."/>
            <person name="Salamov A.A."/>
            <person name="Bradshaw R.E."/>
            <person name="Ciuffetti L."/>
            <person name="Hamelin R.C."/>
            <person name="Kema G.H.J."/>
            <person name="Lawrence C."/>
            <person name="Scott J.A."/>
            <person name="Spatafora J.W."/>
            <person name="Turgeon B.G."/>
            <person name="de Wit P.J.G.M."/>
            <person name="Zhong S."/>
            <person name="Goodwin S.B."/>
            <person name="Grigoriev I.V."/>
        </authorList>
    </citation>
    <scope>NUCLEOTIDE SEQUENCE [LARGE SCALE GENOMIC DNA]</scope>
    <source>
        <strain evidence="1 2">CIRAD86</strain>
    </source>
</reference>